<gene>
    <name evidence="1" type="ORF">BU23DRAFT_417492</name>
</gene>
<feature type="non-terminal residue" evidence="1">
    <location>
        <position position="89"/>
    </location>
</feature>
<name>A0A6A5UMQ5_9PLEO</name>
<proteinExistence type="predicted"/>
<dbReference type="Proteomes" id="UP000800036">
    <property type="component" value="Unassembled WGS sequence"/>
</dbReference>
<sequence>TISHLKGETRSLRNYVYGLGRNTCPHLTMSRGSRDYVPVQLPELKIGRAVPGYFAPCYASFGSCSVCLTDYDIDIVWDNGKSGFIIRIL</sequence>
<evidence type="ECO:0000313" key="2">
    <source>
        <dbReference type="Proteomes" id="UP000800036"/>
    </source>
</evidence>
<dbReference type="AlphaFoldDB" id="A0A6A5UMQ5"/>
<reference evidence="1" key="1">
    <citation type="journal article" date="2020" name="Stud. Mycol.">
        <title>101 Dothideomycetes genomes: a test case for predicting lifestyles and emergence of pathogens.</title>
        <authorList>
            <person name="Haridas S."/>
            <person name="Albert R."/>
            <person name="Binder M."/>
            <person name="Bloem J."/>
            <person name="Labutti K."/>
            <person name="Salamov A."/>
            <person name="Andreopoulos B."/>
            <person name="Baker S."/>
            <person name="Barry K."/>
            <person name="Bills G."/>
            <person name="Bluhm B."/>
            <person name="Cannon C."/>
            <person name="Castanera R."/>
            <person name="Culley D."/>
            <person name="Daum C."/>
            <person name="Ezra D."/>
            <person name="Gonzalez J."/>
            <person name="Henrissat B."/>
            <person name="Kuo A."/>
            <person name="Liang C."/>
            <person name="Lipzen A."/>
            <person name="Lutzoni F."/>
            <person name="Magnuson J."/>
            <person name="Mondo S."/>
            <person name="Nolan M."/>
            <person name="Ohm R."/>
            <person name="Pangilinan J."/>
            <person name="Park H.-J."/>
            <person name="Ramirez L."/>
            <person name="Alfaro M."/>
            <person name="Sun H."/>
            <person name="Tritt A."/>
            <person name="Yoshinaga Y."/>
            <person name="Zwiers L.-H."/>
            <person name="Turgeon B."/>
            <person name="Goodwin S."/>
            <person name="Spatafora J."/>
            <person name="Crous P."/>
            <person name="Grigoriev I."/>
        </authorList>
    </citation>
    <scope>NUCLEOTIDE SEQUENCE</scope>
    <source>
        <strain evidence="1">CBS 107.79</strain>
    </source>
</reference>
<keyword evidence="2" id="KW-1185">Reference proteome</keyword>
<feature type="non-terminal residue" evidence="1">
    <location>
        <position position="1"/>
    </location>
</feature>
<dbReference type="EMBL" id="ML976744">
    <property type="protein sequence ID" value="KAF1966523.1"/>
    <property type="molecule type" value="Genomic_DNA"/>
</dbReference>
<organism evidence="1 2">
    <name type="scientific">Bimuria novae-zelandiae CBS 107.79</name>
    <dbReference type="NCBI Taxonomy" id="1447943"/>
    <lineage>
        <taxon>Eukaryota</taxon>
        <taxon>Fungi</taxon>
        <taxon>Dikarya</taxon>
        <taxon>Ascomycota</taxon>
        <taxon>Pezizomycotina</taxon>
        <taxon>Dothideomycetes</taxon>
        <taxon>Pleosporomycetidae</taxon>
        <taxon>Pleosporales</taxon>
        <taxon>Massarineae</taxon>
        <taxon>Didymosphaeriaceae</taxon>
        <taxon>Bimuria</taxon>
    </lineage>
</organism>
<dbReference type="OrthoDB" id="3766406at2759"/>
<evidence type="ECO:0000313" key="1">
    <source>
        <dbReference type="EMBL" id="KAF1966523.1"/>
    </source>
</evidence>
<accession>A0A6A5UMQ5</accession>
<protein>
    <submittedName>
        <fullName evidence="1">Uncharacterized protein</fullName>
    </submittedName>
</protein>